<keyword evidence="2" id="KW-1185">Reference proteome</keyword>
<comment type="caution">
    <text evidence="1">The sequence shown here is derived from an EMBL/GenBank/DDBJ whole genome shotgun (WGS) entry which is preliminary data.</text>
</comment>
<proteinExistence type="predicted"/>
<accession>A0A834IXN3</accession>
<organism evidence="1 2">
    <name type="scientific">Rhynchophorus ferrugineus</name>
    <name type="common">Red palm weevil</name>
    <name type="synonym">Curculio ferrugineus</name>
    <dbReference type="NCBI Taxonomy" id="354439"/>
    <lineage>
        <taxon>Eukaryota</taxon>
        <taxon>Metazoa</taxon>
        <taxon>Ecdysozoa</taxon>
        <taxon>Arthropoda</taxon>
        <taxon>Hexapoda</taxon>
        <taxon>Insecta</taxon>
        <taxon>Pterygota</taxon>
        <taxon>Neoptera</taxon>
        <taxon>Endopterygota</taxon>
        <taxon>Coleoptera</taxon>
        <taxon>Polyphaga</taxon>
        <taxon>Cucujiformia</taxon>
        <taxon>Curculionidae</taxon>
        <taxon>Dryophthorinae</taxon>
        <taxon>Rhynchophorus</taxon>
    </lineage>
</organism>
<dbReference type="Proteomes" id="UP000625711">
    <property type="component" value="Unassembled WGS sequence"/>
</dbReference>
<dbReference type="AlphaFoldDB" id="A0A834IXN3"/>
<dbReference type="EMBL" id="JAACXV010000043">
    <property type="protein sequence ID" value="KAF7285805.1"/>
    <property type="molecule type" value="Genomic_DNA"/>
</dbReference>
<reference evidence="1" key="1">
    <citation type="submission" date="2020-08" db="EMBL/GenBank/DDBJ databases">
        <title>Genome sequencing and assembly of the red palm weevil Rhynchophorus ferrugineus.</title>
        <authorList>
            <person name="Dias G.B."/>
            <person name="Bergman C.M."/>
            <person name="Manee M."/>
        </authorList>
    </citation>
    <scope>NUCLEOTIDE SEQUENCE</scope>
    <source>
        <strain evidence="1">AA-2017</strain>
        <tissue evidence="1">Whole larva</tissue>
    </source>
</reference>
<gene>
    <name evidence="1" type="ORF">GWI33_009784</name>
</gene>
<evidence type="ECO:0000313" key="2">
    <source>
        <dbReference type="Proteomes" id="UP000625711"/>
    </source>
</evidence>
<name>A0A834IXN3_RHYFE</name>
<evidence type="ECO:0000313" key="1">
    <source>
        <dbReference type="EMBL" id="KAF7285805.1"/>
    </source>
</evidence>
<sequence>MIYSRRYWPVVNRKDTTLASLSYRTMSERALSPGDIPWLSYYYTRHTSAILSRTGSFITHGVGAKSGDVLDTDTGSKSDGLRFCSCDDKFRGSNGEALMVPRKKYGFL</sequence>
<protein>
    <submittedName>
        <fullName evidence="1">Uncharacterized protein</fullName>
    </submittedName>
</protein>